<keyword evidence="3" id="KW-1185">Reference proteome</keyword>
<evidence type="ECO:0000256" key="1">
    <source>
        <dbReference type="SAM" id="MobiDB-lite"/>
    </source>
</evidence>
<accession>A0A917ZFM3</accession>
<comment type="caution">
    <text evidence="2">The sequence shown here is derived from an EMBL/GenBank/DDBJ whole genome shotgun (WGS) entry which is preliminary data.</text>
</comment>
<protein>
    <submittedName>
        <fullName evidence="2">Uncharacterized protein</fullName>
    </submittedName>
</protein>
<feature type="compositionally biased region" description="Low complexity" evidence="1">
    <location>
        <begin position="23"/>
        <end position="37"/>
    </location>
</feature>
<reference evidence="2" key="1">
    <citation type="journal article" date="2014" name="Int. J. Syst. Evol. Microbiol.">
        <title>Complete genome sequence of Corynebacterium casei LMG S-19264T (=DSM 44701T), isolated from a smear-ripened cheese.</title>
        <authorList>
            <consortium name="US DOE Joint Genome Institute (JGI-PGF)"/>
            <person name="Walter F."/>
            <person name="Albersmeier A."/>
            <person name="Kalinowski J."/>
            <person name="Ruckert C."/>
        </authorList>
    </citation>
    <scope>NUCLEOTIDE SEQUENCE</scope>
    <source>
        <strain evidence="2">CGMCC 4.7368</strain>
    </source>
</reference>
<sequence>MALALLVAGCAAQAERPYTPREAASPAKTAARASPTAGPRTVAVGDGMRVRIEWPANPDPLLKVLTNYYLGTRKAVVTGVDRYSRDLEIDAEVQATEWIREFTDTDQSLRGVARLYDLRVSAARSKGAQIDMCVDESELRLISTRTGKAVTSQPDWTREPYHQAALAHRGDDGVWRIRALVSDDERCKR</sequence>
<dbReference type="AlphaFoldDB" id="A0A917ZFM3"/>
<name>A0A917ZFM3_9ACTN</name>
<organism evidence="2 3">
    <name type="scientific">Nonomuraea cavernae</name>
    <dbReference type="NCBI Taxonomy" id="2045107"/>
    <lineage>
        <taxon>Bacteria</taxon>
        <taxon>Bacillati</taxon>
        <taxon>Actinomycetota</taxon>
        <taxon>Actinomycetes</taxon>
        <taxon>Streptosporangiales</taxon>
        <taxon>Streptosporangiaceae</taxon>
        <taxon>Nonomuraea</taxon>
    </lineage>
</organism>
<dbReference type="EMBL" id="BMNH01000035">
    <property type="protein sequence ID" value="GGO81199.1"/>
    <property type="molecule type" value="Genomic_DNA"/>
</dbReference>
<feature type="region of interest" description="Disordered" evidence="1">
    <location>
        <begin position="17"/>
        <end position="42"/>
    </location>
</feature>
<evidence type="ECO:0000313" key="3">
    <source>
        <dbReference type="Proteomes" id="UP000646523"/>
    </source>
</evidence>
<gene>
    <name evidence="2" type="ORF">GCM10012289_69620</name>
</gene>
<proteinExistence type="predicted"/>
<dbReference type="Proteomes" id="UP000646523">
    <property type="component" value="Unassembled WGS sequence"/>
</dbReference>
<reference evidence="2" key="2">
    <citation type="submission" date="2020-09" db="EMBL/GenBank/DDBJ databases">
        <authorList>
            <person name="Sun Q."/>
            <person name="Zhou Y."/>
        </authorList>
    </citation>
    <scope>NUCLEOTIDE SEQUENCE</scope>
    <source>
        <strain evidence="2">CGMCC 4.7368</strain>
    </source>
</reference>
<evidence type="ECO:0000313" key="2">
    <source>
        <dbReference type="EMBL" id="GGO81199.1"/>
    </source>
</evidence>